<dbReference type="InterPro" id="IPR049730">
    <property type="entry name" value="SNF2/RAD54-like_C"/>
</dbReference>
<protein>
    <submittedName>
        <fullName evidence="11">Helicase</fullName>
    </submittedName>
</protein>
<proteinExistence type="predicted"/>
<keyword evidence="6" id="KW-0067">ATP-binding</keyword>
<dbReference type="InterPro" id="IPR001650">
    <property type="entry name" value="Helicase_C-like"/>
</dbReference>
<dbReference type="Gene3D" id="3.30.40.10">
    <property type="entry name" value="Zinc/RING finger domain, C3HC4 (zinc finger)"/>
    <property type="match status" value="1"/>
</dbReference>
<evidence type="ECO:0000256" key="3">
    <source>
        <dbReference type="ARBA" id="ARBA00022771"/>
    </source>
</evidence>
<evidence type="ECO:0000259" key="9">
    <source>
        <dbReference type="PROSITE" id="PS50089"/>
    </source>
</evidence>
<keyword evidence="12" id="KW-1185">Reference proteome</keyword>
<dbReference type="Proteomes" id="UP000000314">
    <property type="component" value="Chromosome 4"/>
</dbReference>
<feature type="domain" description="RING-type" evidence="9">
    <location>
        <begin position="1228"/>
        <end position="1266"/>
    </location>
</feature>
<dbReference type="FunCoup" id="C4R6N6">
    <property type="interactions" value="235"/>
</dbReference>
<dbReference type="SMART" id="SM00184">
    <property type="entry name" value="RING"/>
    <property type="match status" value="1"/>
</dbReference>
<dbReference type="GO" id="GO:0005634">
    <property type="term" value="C:nucleus"/>
    <property type="evidence" value="ECO:0007669"/>
    <property type="project" value="TreeGrafter"/>
</dbReference>
<keyword evidence="11" id="KW-0347">Helicase</keyword>
<keyword evidence="2" id="KW-0547">Nucleotide-binding</keyword>
<dbReference type="Gene3D" id="3.40.50.10810">
    <property type="entry name" value="Tandem AAA-ATPase domain"/>
    <property type="match status" value="2"/>
</dbReference>
<dbReference type="OMA" id="KAVFFCA"/>
<dbReference type="InterPro" id="IPR014001">
    <property type="entry name" value="Helicase_ATP-bd"/>
</dbReference>
<keyword evidence="3 7" id="KW-0863">Zinc-finger</keyword>
<dbReference type="InterPro" id="IPR013083">
    <property type="entry name" value="Znf_RING/FYVE/PHD"/>
</dbReference>
<dbReference type="Pfam" id="PF00271">
    <property type="entry name" value="Helicase_C"/>
    <property type="match status" value="1"/>
</dbReference>
<keyword evidence="5" id="KW-0862">Zinc</keyword>
<dbReference type="GO" id="GO:0000209">
    <property type="term" value="P:protein polyubiquitination"/>
    <property type="evidence" value="ECO:0007669"/>
    <property type="project" value="TreeGrafter"/>
</dbReference>
<accession>C4R6N6</accession>
<dbReference type="InterPro" id="IPR001841">
    <property type="entry name" value="Znf_RING"/>
</dbReference>
<dbReference type="Pfam" id="PF00176">
    <property type="entry name" value="SNF2-rel_dom"/>
    <property type="match status" value="1"/>
</dbReference>
<dbReference type="EMBL" id="FN392322">
    <property type="protein sequence ID" value="CAY71261.1"/>
    <property type="molecule type" value="Genomic_DNA"/>
</dbReference>
<evidence type="ECO:0000313" key="11">
    <source>
        <dbReference type="EMBL" id="CAY71261.1"/>
    </source>
</evidence>
<dbReference type="Pfam" id="PF26021">
    <property type="entry name" value="Ferritin_C144_05"/>
    <property type="match status" value="1"/>
</dbReference>
<name>C4R6N6_KOMPG</name>
<dbReference type="PANTHER" id="PTHR45865:SF1">
    <property type="entry name" value="E3 UBIQUITIN-PROTEIN LIGASE SHPRH"/>
    <property type="match status" value="1"/>
</dbReference>
<evidence type="ECO:0000256" key="8">
    <source>
        <dbReference type="SAM" id="MobiDB-lite"/>
    </source>
</evidence>
<evidence type="ECO:0000256" key="2">
    <source>
        <dbReference type="ARBA" id="ARBA00022741"/>
    </source>
</evidence>
<dbReference type="GO" id="GO:0005524">
    <property type="term" value="F:ATP binding"/>
    <property type="evidence" value="ECO:0007669"/>
    <property type="project" value="InterPro"/>
</dbReference>
<reference evidence="11 12" key="1">
    <citation type="journal article" date="2009" name="Nat. Biotechnol.">
        <title>Genome sequence of the recombinant protein production host Pichia pastoris.</title>
        <authorList>
            <person name="De Schutter K."/>
            <person name="Lin Y.C."/>
            <person name="Tiels P."/>
            <person name="Van Hecke A."/>
            <person name="Glinka S."/>
            <person name="Weber-Lehmann J."/>
            <person name="Rouze P."/>
            <person name="Van de Peer Y."/>
            <person name="Callewaert N."/>
        </authorList>
    </citation>
    <scope>NUCLEOTIDE SEQUENCE [LARGE SCALE GENOMIC DNA]</scope>
    <source>
        <strain evidence="12">GS115 / ATCC 20864</strain>
    </source>
</reference>
<dbReference type="GO" id="GO:0061630">
    <property type="term" value="F:ubiquitin protein ligase activity"/>
    <property type="evidence" value="ECO:0007669"/>
    <property type="project" value="TreeGrafter"/>
</dbReference>
<dbReference type="GO" id="GO:0004386">
    <property type="term" value="F:helicase activity"/>
    <property type="evidence" value="ECO:0007669"/>
    <property type="project" value="UniProtKB-KW"/>
</dbReference>
<keyword evidence="4" id="KW-0378">Hydrolase</keyword>
<dbReference type="GO" id="GO:0016787">
    <property type="term" value="F:hydrolase activity"/>
    <property type="evidence" value="ECO:0007669"/>
    <property type="project" value="UniProtKB-KW"/>
</dbReference>
<evidence type="ECO:0000256" key="5">
    <source>
        <dbReference type="ARBA" id="ARBA00022833"/>
    </source>
</evidence>
<gene>
    <name evidence="11" type="ordered locus">PAS_chr4_0035</name>
</gene>
<feature type="compositionally biased region" description="Acidic residues" evidence="8">
    <location>
        <begin position="812"/>
        <end position="827"/>
    </location>
</feature>
<evidence type="ECO:0000259" key="10">
    <source>
        <dbReference type="PROSITE" id="PS51194"/>
    </source>
</evidence>
<dbReference type="GO" id="GO:0008270">
    <property type="term" value="F:zinc ion binding"/>
    <property type="evidence" value="ECO:0007669"/>
    <property type="project" value="UniProtKB-KW"/>
</dbReference>
<feature type="region of interest" description="Disordered" evidence="8">
    <location>
        <begin position="804"/>
        <end position="828"/>
    </location>
</feature>
<dbReference type="InterPro" id="IPR017907">
    <property type="entry name" value="Znf_RING_CS"/>
</dbReference>
<dbReference type="SMART" id="SM00487">
    <property type="entry name" value="DEXDc"/>
    <property type="match status" value="1"/>
</dbReference>
<dbReference type="InterPro" id="IPR059033">
    <property type="entry name" value="C144_05_dom"/>
</dbReference>
<dbReference type="CDD" id="cd18070">
    <property type="entry name" value="DEXQc_SHPRH"/>
    <property type="match status" value="1"/>
</dbReference>
<dbReference type="PROSITE" id="PS51194">
    <property type="entry name" value="HELICASE_CTER"/>
    <property type="match status" value="1"/>
</dbReference>
<dbReference type="PROSITE" id="PS00518">
    <property type="entry name" value="ZF_RING_1"/>
    <property type="match status" value="1"/>
</dbReference>
<dbReference type="PROSITE" id="PS50089">
    <property type="entry name" value="ZF_RING_2"/>
    <property type="match status" value="1"/>
</dbReference>
<dbReference type="KEGG" id="ppa:PAS_chr4_0035"/>
<dbReference type="GO" id="GO:0006974">
    <property type="term" value="P:DNA damage response"/>
    <property type="evidence" value="ECO:0007669"/>
    <property type="project" value="TreeGrafter"/>
</dbReference>
<dbReference type="InterPro" id="IPR027417">
    <property type="entry name" value="P-loop_NTPase"/>
</dbReference>
<evidence type="ECO:0000256" key="6">
    <source>
        <dbReference type="ARBA" id="ARBA00022840"/>
    </source>
</evidence>
<evidence type="ECO:0000256" key="1">
    <source>
        <dbReference type="ARBA" id="ARBA00022723"/>
    </source>
</evidence>
<dbReference type="InterPro" id="IPR000330">
    <property type="entry name" value="SNF2_N"/>
</dbReference>
<keyword evidence="1" id="KW-0479">Metal-binding</keyword>
<dbReference type="RefSeq" id="XP_002493440.1">
    <property type="nucleotide sequence ID" value="XM_002493395.1"/>
</dbReference>
<dbReference type="GeneID" id="8201127"/>
<sequence length="1548" mass="177159">MSSILHQNVEVVIFEIENIAQVLAYKSKLKLSKEEPVSRKRGYNQLQDDHEPNPIPISPELAEISKNSVDLAQVDFCGTIDEPEGCSLLRQLGDELTIKDIELSLSDDILIVKSIRKQRLSSLPLLSIRLGKIKELVISHLPFFKRVRIVHRSDHIIIVRPQIKFLFSENAPLAFHLEYKISVHQGIFINFPQNWSTHILNLITKLSWSNPTLFESTSTEYSVPDVPMFYSLVSNATSNWTPPFPEKLIRVPGLNANLFKFQSKTVNWLLGHEGVEFNHDTKTTTQLPFYSPPESCDTDTFHNYLIECLNKLSFGWNRIRIDEEVYFYNQYSGNIVSPDKIIAYFKTLAPTNAQGLLSEEMGLGKTVEMIATIMLHPRPELELESQIFDPVAGRNVRKCKSSLIVCPESILKQWRDDIYNFNPHLKVIFYKGISNNKQFKDPSIIAEHLAEHDIILTTYNTVAKEVHYAMYNPTDRPLRKAAKDGRMKAQIEEENATSIPNENDAAKSERIASTLRKQSSDEFVERYDYSSPLVLLQFWRVILDEVQMVTSKISNAAKICKMIPRAHAWGVSGTPIRNNLDDLQAILSFLRFHPFDDNDSQKRVRIKNPNWELVKSAKPPLTFVRLWSKIALRHTKLMVADDIKLPPQQRIQLSISLTPVERDNYDNLFKSFLSDVALNDKGEPLLENWEPNSTVLTTMRVWLEKLRRICCHAQIGSGNIKKQMFELVGLKTMDAVLDDILLKVDQDVDTSKRLEILSRCKQGMIYEYMKAPTSALEIWESCLTEIEKQIKALNDLLNGINEGSPVKLEPLDEKEEMEETDSSDENGDFSKKGLLKHRLRSWLELLHRCYFFIASAHNQIYNPKLTEEEKESGSRQNLDEVPDELLDRDSLEHRKIERLYYAKAEDIRKELLKERLKQVDNSDKDLLTKTRAFLKNNGFMKETRKAHHKKDTDFKDRKDIDVKESDTHLKVDRVNLLKLIQVPDVTGGHFFSFQDDLEGLYHRLNSQAEYVNKWIKVVFSLLTKSIVETEETTGNEMSSYAEEQDKIDKYLSVIQLALTDRGVCLKASRNRGVPTTYRIPSSTKEEESEFQKARVMTGVSITLTQLLDRISLEAGNNDSETLKNAFLEIKALVSSQVDELTKNLNSASKIVTVFNNSFNSRVNYFKGLQQISENVMPYSPTGLDPAAQLRGAEGEENRYKQQVAQAQLRSNYLRSLGDNAQNNDERLCIICRSDITIGALTKCGHQYCKECLKEWLKKSSTCPLCKAHLDHFSIYFFTFTRDDLKASLLTANEADTEAEKEEFKKEIYSIYKPMNDETLQEIQDIPIQKMYGSKVDLIVKQALWLKNKISNVQIVVFSQWLELLEVLAIALKQNGLKCIGAKNSLKLEKGSGRNKEKLTDVELFKSDPSITCFLLNARAQAAGLTLVNASHVFLCEPLVNTALELQAISRIHRIGQQHKTTIWMFTIKDTVEESVLRLSTRKRMRLVENKSTEDDGKVLDQNITSDIIDQEELSKTTKGMVHKNIIGGEVVSNEDLWGSIFSAKAQSF</sequence>
<dbReference type="eggNOG" id="KOG0298">
    <property type="taxonomic scope" value="Eukaryota"/>
</dbReference>
<dbReference type="OrthoDB" id="5330228at2759"/>
<dbReference type="Pfam" id="PF13639">
    <property type="entry name" value="zf-RING_2"/>
    <property type="match status" value="1"/>
</dbReference>
<dbReference type="SUPFAM" id="SSF57850">
    <property type="entry name" value="RING/U-box"/>
    <property type="match status" value="1"/>
</dbReference>
<dbReference type="HOGENOM" id="CLU_001592_2_0_1"/>
<dbReference type="InParanoid" id="C4R6N6"/>
<dbReference type="STRING" id="644223.C4R6N6"/>
<dbReference type="InterPro" id="IPR052583">
    <property type="entry name" value="ATP-helicase/E3_Ub-Ligase"/>
</dbReference>
<dbReference type="Gene3D" id="3.40.50.300">
    <property type="entry name" value="P-loop containing nucleotide triphosphate hydrolases"/>
    <property type="match status" value="1"/>
</dbReference>
<evidence type="ECO:0000256" key="4">
    <source>
        <dbReference type="ARBA" id="ARBA00022801"/>
    </source>
</evidence>
<evidence type="ECO:0000256" key="7">
    <source>
        <dbReference type="PROSITE-ProRule" id="PRU00175"/>
    </source>
</evidence>
<evidence type="ECO:0000313" key="12">
    <source>
        <dbReference type="Proteomes" id="UP000000314"/>
    </source>
</evidence>
<dbReference type="SUPFAM" id="SSF52540">
    <property type="entry name" value="P-loop containing nucleoside triphosphate hydrolases"/>
    <property type="match status" value="2"/>
</dbReference>
<feature type="domain" description="Helicase C-terminal" evidence="10">
    <location>
        <begin position="1344"/>
        <end position="1514"/>
    </location>
</feature>
<dbReference type="CDD" id="cd18793">
    <property type="entry name" value="SF2_C_SNF"/>
    <property type="match status" value="1"/>
</dbReference>
<organism evidence="11 12">
    <name type="scientific">Komagataella phaffii (strain GS115 / ATCC 20864)</name>
    <name type="common">Yeast</name>
    <name type="synonym">Pichia pastoris</name>
    <dbReference type="NCBI Taxonomy" id="644223"/>
    <lineage>
        <taxon>Eukaryota</taxon>
        <taxon>Fungi</taxon>
        <taxon>Dikarya</taxon>
        <taxon>Ascomycota</taxon>
        <taxon>Saccharomycotina</taxon>
        <taxon>Pichiomycetes</taxon>
        <taxon>Pichiales</taxon>
        <taxon>Pichiaceae</taxon>
        <taxon>Komagataella</taxon>
    </lineage>
</organism>
<dbReference type="PANTHER" id="PTHR45865">
    <property type="entry name" value="E3 UBIQUITIN-PROTEIN LIGASE SHPRH FAMILY MEMBER"/>
    <property type="match status" value="1"/>
</dbReference>
<dbReference type="InterPro" id="IPR038718">
    <property type="entry name" value="SNF2-like_sf"/>
</dbReference>